<dbReference type="InterPro" id="IPR029063">
    <property type="entry name" value="SAM-dependent_MTases_sf"/>
</dbReference>
<protein>
    <recommendedName>
        <fullName evidence="2">Methyltransferase domain-containing protein</fullName>
    </recommendedName>
</protein>
<comment type="caution">
    <text evidence="1">The sequence shown here is derived from an EMBL/GenBank/DDBJ whole genome shotgun (WGS) entry which is preliminary data.</text>
</comment>
<evidence type="ECO:0008006" key="2">
    <source>
        <dbReference type="Google" id="ProtNLM"/>
    </source>
</evidence>
<evidence type="ECO:0000313" key="1">
    <source>
        <dbReference type="EMBL" id="GAH25315.1"/>
    </source>
</evidence>
<feature type="non-terminal residue" evidence="1">
    <location>
        <position position="114"/>
    </location>
</feature>
<dbReference type="AlphaFoldDB" id="X1EYA7"/>
<sequence>MIRETQQKVNEQHKNDLWFYLRKNGASYFKLLADLISSHGVSVLDVGCGEALVLKHLPKKFRYTGIDLSDFIINRNRARWPGYFSSFYVSDMFKPNVMNLYEVILFAGAFTILS</sequence>
<gene>
    <name evidence="1" type="ORF">S03H2_09642</name>
</gene>
<dbReference type="CDD" id="cd02440">
    <property type="entry name" value="AdoMet_MTases"/>
    <property type="match status" value="1"/>
</dbReference>
<dbReference type="EMBL" id="BARU01004966">
    <property type="protein sequence ID" value="GAH25315.1"/>
    <property type="molecule type" value="Genomic_DNA"/>
</dbReference>
<dbReference type="SUPFAM" id="SSF53335">
    <property type="entry name" value="S-adenosyl-L-methionine-dependent methyltransferases"/>
    <property type="match status" value="1"/>
</dbReference>
<organism evidence="1">
    <name type="scientific">marine sediment metagenome</name>
    <dbReference type="NCBI Taxonomy" id="412755"/>
    <lineage>
        <taxon>unclassified sequences</taxon>
        <taxon>metagenomes</taxon>
        <taxon>ecological metagenomes</taxon>
    </lineage>
</organism>
<reference evidence="1" key="1">
    <citation type="journal article" date="2014" name="Front. Microbiol.">
        <title>High frequency of phylogenetically diverse reductive dehalogenase-homologous genes in deep subseafloor sedimentary metagenomes.</title>
        <authorList>
            <person name="Kawai M."/>
            <person name="Futagami T."/>
            <person name="Toyoda A."/>
            <person name="Takaki Y."/>
            <person name="Nishi S."/>
            <person name="Hori S."/>
            <person name="Arai W."/>
            <person name="Tsubouchi T."/>
            <person name="Morono Y."/>
            <person name="Uchiyama I."/>
            <person name="Ito T."/>
            <person name="Fujiyama A."/>
            <person name="Inagaki F."/>
            <person name="Takami H."/>
        </authorList>
    </citation>
    <scope>NUCLEOTIDE SEQUENCE</scope>
    <source>
        <strain evidence="1">Expedition CK06-06</strain>
    </source>
</reference>
<name>X1EYA7_9ZZZZ</name>
<accession>X1EYA7</accession>
<dbReference type="Gene3D" id="3.40.50.150">
    <property type="entry name" value="Vaccinia Virus protein VP39"/>
    <property type="match status" value="1"/>
</dbReference>
<proteinExistence type="predicted"/>